<organism evidence="1 2">
    <name type="scientific">Necator americanus</name>
    <name type="common">Human hookworm</name>
    <dbReference type="NCBI Taxonomy" id="51031"/>
    <lineage>
        <taxon>Eukaryota</taxon>
        <taxon>Metazoa</taxon>
        <taxon>Ecdysozoa</taxon>
        <taxon>Nematoda</taxon>
        <taxon>Chromadorea</taxon>
        <taxon>Rhabditida</taxon>
        <taxon>Rhabditina</taxon>
        <taxon>Rhabditomorpha</taxon>
        <taxon>Strongyloidea</taxon>
        <taxon>Ancylostomatidae</taxon>
        <taxon>Bunostominae</taxon>
        <taxon>Necator</taxon>
    </lineage>
</organism>
<sequence>MRETVTAGKVAQILEDDLTESQIKYVSIAVRVDIKAHSKAIGKFLAVAQNAKPCGNTCTYQSGVRMFRPISVGKEPTIWKILQT</sequence>
<keyword evidence="2" id="KW-1185">Reference proteome</keyword>
<dbReference type="AlphaFoldDB" id="W2TFJ1"/>
<proteinExistence type="predicted"/>
<gene>
    <name evidence="1" type="ORF">NECAME_09470</name>
</gene>
<dbReference type="KEGG" id="nai:NECAME_09470"/>
<evidence type="ECO:0000313" key="2">
    <source>
        <dbReference type="Proteomes" id="UP000053676"/>
    </source>
</evidence>
<dbReference type="Proteomes" id="UP000053676">
    <property type="component" value="Unassembled WGS sequence"/>
</dbReference>
<name>W2TFJ1_NECAM</name>
<reference evidence="2" key="1">
    <citation type="journal article" date="2014" name="Nat. Genet.">
        <title>Genome of the human hookworm Necator americanus.</title>
        <authorList>
            <person name="Tang Y.T."/>
            <person name="Gao X."/>
            <person name="Rosa B.A."/>
            <person name="Abubucker S."/>
            <person name="Hallsworth-Pepin K."/>
            <person name="Martin J."/>
            <person name="Tyagi R."/>
            <person name="Heizer E."/>
            <person name="Zhang X."/>
            <person name="Bhonagiri-Palsikar V."/>
            <person name="Minx P."/>
            <person name="Warren W.C."/>
            <person name="Wang Q."/>
            <person name="Zhan B."/>
            <person name="Hotez P.J."/>
            <person name="Sternberg P.W."/>
            <person name="Dougall A."/>
            <person name="Gaze S.T."/>
            <person name="Mulvenna J."/>
            <person name="Sotillo J."/>
            <person name="Ranganathan S."/>
            <person name="Rabelo E.M."/>
            <person name="Wilson R.K."/>
            <person name="Felgner P.L."/>
            <person name="Bethony J."/>
            <person name="Hawdon J.M."/>
            <person name="Gasser R.B."/>
            <person name="Loukas A."/>
            <person name="Mitreva M."/>
        </authorList>
    </citation>
    <scope>NUCLEOTIDE SEQUENCE [LARGE SCALE GENOMIC DNA]</scope>
</reference>
<dbReference type="EMBL" id="KI659258">
    <property type="protein sequence ID" value="ETN79966.1"/>
    <property type="molecule type" value="Genomic_DNA"/>
</dbReference>
<evidence type="ECO:0000313" key="1">
    <source>
        <dbReference type="EMBL" id="ETN79966.1"/>
    </source>
</evidence>
<accession>W2TFJ1</accession>
<protein>
    <submittedName>
        <fullName evidence="1">Uncharacterized protein</fullName>
    </submittedName>
</protein>